<feature type="region of interest" description="Disordered" evidence="1">
    <location>
        <begin position="42"/>
        <end position="61"/>
    </location>
</feature>
<feature type="compositionally biased region" description="Basic residues" evidence="1">
    <location>
        <begin position="44"/>
        <end position="54"/>
    </location>
</feature>
<sequence>MGQDLIQPPQPIPAAPSYHAPVAGKGDRVKSTPVSLRLALQQRRQAKKRKPKRRPIIDEYV</sequence>
<name>A0A839HEG6_9GAMM</name>
<feature type="region of interest" description="Disordered" evidence="1">
    <location>
        <begin position="1"/>
        <end position="31"/>
    </location>
</feature>
<keyword evidence="3" id="KW-1185">Reference proteome</keyword>
<comment type="caution">
    <text evidence="2">The sequence shown here is derived from an EMBL/GenBank/DDBJ whole genome shotgun (WGS) entry which is preliminary data.</text>
</comment>
<evidence type="ECO:0000313" key="2">
    <source>
        <dbReference type="EMBL" id="MBB1125786.1"/>
    </source>
</evidence>
<proteinExistence type="predicted"/>
<reference evidence="2 3" key="1">
    <citation type="journal article" date="2020" name="Arch. Microbiol.">
        <title>The genome sequence of the giant phototrophic gammaproteobacterium Thiospirillum jenense gives insight into its physiological properties and phylogenetic relationships.</title>
        <authorList>
            <person name="Imhoff J.F."/>
            <person name="Meyer T.E."/>
            <person name="Kyndt J.A."/>
        </authorList>
    </citation>
    <scope>NUCLEOTIDE SEQUENCE [LARGE SCALE GENOMIC DNA]</scope>
    <source>
        <strain evidence="2 3">DSM 216</strain>
    </source>
</reference>
<dbReference type="AlphaFoldDB" id="A0A839HEG6"/>
<dbReference type="EMBL" id="JABVCQ010000010">
    <property type="protein sequence ID" value="MBB1125786.1"/>
    <property type="molecule type" value="Genomic_DNA"/>
</dbReference>
<evidence type="ECO:0000313" key="3">
    <source>
        <dbReference type="Proteomes" id="UP000548632"/>
    </source>
</evidence>
<protein>
    <submittedName>
        <fullName evidence="2">Uncharacterized protein</fullName>
    </submittedName>
</protein>
<accession>A0A839HEG6</accession>
<dbReference type="Proteomes" id="UP000548632">
    <property type="component" value="Unassembled WGS sequence"/>
</dbReference>
<gene>
    <name evidence="2" type="ORF">HUK38_06010</name>
</gene>
<evidence type="ECO:0000256" key="1">
    <source>
        <dbReference type="SAM" id="MobiDB-lite"/>
    </source>
</evidence>
<organism evidence="2 3">
    <name type="scientific">Thiospirillum jenense</name>
    <dbReference type="NCBI Taxonomy" id="1653858"/>
    <lineage>
        <taxon>Bacteria</taxon>
        <taxon>Pseudomonadati</taxon>
        <taxon>Pseudomonadota</taxon>
        <taxon>Gammaproteobacteria</taxon>
        <taxon>Chromatiales</taxon>
        <taxon>Chromatiaceae</taxon>
        <taxon>Thiospirillum</taxon>
    </lineage>
</organism>